<protein>
    <submittedName>
        <fullName evidence="3">OAD_gamma domain-containing protein</fullName>
    </submittedName>
</protein>
<dbReference type="KEGG" id="apoc:APORC_1041"/>
<evidence type="ECO:0000256" key="1">
    <source>
        <dbReference type="SAM" id="Phobius"/>
    </source>
</evidence>
<dbReference type="RefSeq" id="WP_066172943.1">
    <property type="nucleotide sequence ID" value="NZ_CP036246.2"/>
</dbReference>
<gene>
    <name evidence="2" type="ORF">AAX28_00601</name>
    <name evidence="3" type="ORF">APORC_1041</name>
</gene>
<evidence type="ECO:0000313" key="2">
    <source>
        <dbReference type="EMBL" id="OCL93061.1"/>
    </source>
</evidence>
<reference evidence="2 4" key="1">
    <citation type="submission" date="2015-05" db="EMBL/GenBank/DDBJ databases">
        <authorList>
            <person name="Rovetto F."/>
            <person name="Cocolin L."/>
            <person name="Illeghems K."/>
            <person name="Van Nieuwerburgh F."/>
            <person name="Houf K."/>
        </authorList>
    </citation>
    <scope>NUCLEOTIDE SEQUENCE [LARGE SCALE GENOMIC DNA]</scope>
    <source>
        <strain evidence="2 4">117434</strain>
    </source>
</reference>
<keyword evidence="1" id="KW-0472">Membrane</keyword>
<keyword evidence="1" id="KW-0812">Transmembrane</keyword>
<evidence type="ECO:0000313" key="5">
    <source>
        <dbReference type="Proteomes" id="UP000322644"/>
    </source>
</evidence>
<dbReference type="Proteomes" id="UP000093159">
    <property type="component" value="Unassembled WGS sequence"/>
</dbReference>
<feature type="transmembrane region" description="Helical" evidence="1">
    <location>
        <begin position="6"/>
        <end position="26"/>
    </location>
</feature>
<evidence type="ECO:0000313" key="4">
    <source>
        <dbReference type="Proteomes" id="UP000093159"/>
    </source>
</evidence>
<reference evidence="3 5" key="2">
    <citation type="submission" date="2019-09" db="EMBL/GenBank/DDBJ databases">
        <title>Complete genome sequencing of four Arcobacter species reveals a diverse suite of mobile elements.</title>
        <authorList>
            <person name="Miller W.G."/>
            <person name="Yee E."/>
            <person name="Bono J.L."/>
        </authorList>
    </citation>
    <scope>NUCLEOTIDE SEQUENCE [LARGE SCALE GENOMIC DNA]</scope>
    <source>
        <strain evidence="3 5">CCUG 56899</strain>
    </source>
</reference>
<accession>A0A1C0AZK6</accession>
<proteinExistence type="predicted"/>
<keyword evidence="1" id="KW-1133">Transmembrane helix</keyword>
<dbReference type="EMBL" id="LDIR01000001">
    <property type="protein sequence ID" value="OCL93061.1"/>
    <property type="molecule type" value="Genomic_DNA"/>
</dbReference>
<organism evidence="3 5">
    <name type="scientific">Arcobacter porcinus</name>
    <dbReference type="NCBI Taxonomy" id="1935204"/>
    <lineage>
        <taxon>Bacteria</taxon>
        <taxon>Pseudomonadati</taxon>
        <taxon>Campylobacterota</taxon>
        <taxon>Epsilonproteobacteria</taxon>
        <taxon>Campylobacterales</taxon>
        <taxon>Arcobacteraceae</taxon>
        <taxon>Arcobacter</taxon>
    </lineage>
</organism>
<dbReference type="OrthoDB" id="5344917at2"/>
<dbReference type="AlphaFoldDB" id="A0A1C0AZK6"/>
<dbReference type="EMBL" id="CP036246">
    <property type="protein sequence ID" value="QEP40643.1"/>
    <property type="molecule type" value="Genomic_DNA"/>
</dbReference>
<evidence type="ECO:0000313" key="3">
    <source>
        <dbReference type="EMBL" id="QEP40643.1"/>
    </source>
</evidence>
<name>A0A1C0AZK6_9BACT</name>
<reference evidence="3 5" key="3">
    <citation type="submission" date="2019-09" db="EMBL/GenBank/DDBJ databases">
        <title>Taxonomic note: a critical rebuttal of the proposed division of the genus Arcobacter into six genera, emended descriptions of Arcobacter anaerophilus and the genus Arcobacter, and an assessment of genus-level boundaries for Epsilonproteobacteria using in silico genomic comparator tools.</title>
        <authorList>
            <person name="On S.L.W."/>
            <person name="Miller W.G."/>
            <person name="Biggs P."/>
            <person name="Cornelius A."/>
            <person name="Vandamme P."/>
        </authorList>
    </citation>
    <scope>NUCLEOTIDE SEQUENCE [LARGE SCALE GENOMIC DNA]</scope>
    <source>
        <strain evidence="3 5">CCUG 56899</strain>
    </source>
</reference>
<sequence length="85" mass="9682">MQAILESFFLLMGVISTILFIVGFLLKARGITFIEFFPKKENETSQNIVYNNVISQIPHNSFGVDYRKVAAIMAAIKYHNEKVNV</sequence>
<dbReference type="Proteomes" id="UP000322644">
    <property type="component" value="Chromosome"/>
</dbReference>
<keyword evidence="4" id="KW-1185">Reference proteome</keyword>